<evidence type="ECO:0000256" key="3">
    <source>
        <dbReference type="ARBA" id="ARBA00022692"/>
    </source>
</evidence>
<dbReference type="InterPro" id="IPR036259">
    <property type="entry name" value="MFS_trans_sf"/>
</dbReference>
<evidence type="ECO:0000256" key="1">
    <source>
        <dbReference type="ARBA" id="ARBA00004141"/>
    </source>
</evidence>
<feature type="transmembrane region" description="Helical" evidence="7">
    <location>
        <begin position="417"/>
        <end position="440"/>
    </location>
</feature>
<dbReference type="GO" id="GO:0022857">
    <property type="term" value="F:transmembrane transporter activity"/>
    <property type="evidence" value="ECO:0007669"/>
    <property type="project" value="InterPro"/>
</dbReference>
<feature type="compositionally biased region" description="Basic and acidic residues" evidence="6">
    <location>
        <begin position="7"/>
        <end position="22"/>
    </location>
</feature>
<evidence type="ECO:0000256" key="6">
    <source>
        <dbReference type="SAM" id="MobiDB-lite"/>
    </source>
</evidence>
<evidence type="ECO:0000313" key="9">
    <source>
        <dbReference type="Proteomes" id="UP001154282"/>
    </source>
</evidence>
<reference evidence="8" key="1">
    <citation type="submission" date="2022-08" db="EMBL/GenBank/DDBJ databases">
        <authorList>
            <person name="Gutierrez-Valencia J."/>
        </authorList>
    </citation>
    <scope>NUCLEOTIDE SEQUENCE</scope>
</reference>
<dbReference type="Gene3D" id="1.20.1250.20">
    <property type="entry name" value="MFS general substrate transporter like domains"/>
    <property type="match status" value="2"/>
</dbReference>
<dbReference type="PANTHER" id="PTHR11654">
    <property type="entry name" value="OLIGOPEPTIDE TRANSPORTER-RELATED"/>
    <property type="match status" value="1"/>
</dbReference>
<comment type="caution">
    <text evidence="8">The sequence shown here is derived from an EMBL/GenBank/DDBJ whole genome shotgun (WGS) entry which is preliminary data.</text>
</comment>
<keyword evidence="9" id="KW-1185">Reference proteome</keyword>
<comment type="similarity">
    <text evidence="2">Belongs to the major facilitator superfamily. Proton-dependent oligopeptide transporter (POT/PTR) (TC 2.A.17) family.</text>
</comment>
<protein>
    <submittedName>
        <fullName evidence="8">Uncharacterized protein</fullName>
    </submittedName>
</protein>
<evidence type="ECO:0000256" key="7">
    <source>
        <dbReference type="SAM" id="Phobius"/>
    </source>
</evidence>
<keyword evidence="4 7" id="KW-1133">Transmembrane helix</keyword>
<keyword evidence="5 7" id="KW-0472">Membrane</keyword>
<feature type="transmembrane region" description="Helical" evidence="7">
    <location>
        <begin position="727"/>
        <end position="751"/>
    </location>
</feature>
<dbReference type="CDD" id="cd17416">
    <property type="entry name" value="MFS_NPF1_2"/>
    <property type="match status" value="2"/>
</dbReference>
<keyword evidence="3 7" id="KW-0812">Transmembrane</keyword>
<feature type="transmembrane region" description="Helical" evidence="7">
    <location>
        <begin position="772"/>
        <end position="792"/>
    </location>
</feature>
<feature type="transmembrane region" description="Helical" evidence="7">
    <location>
        <begin position="374"/>
        <end position="396"/>
    </location>
</feature>
<evidence type="ECO:0000256" key="4">
    <source>
        <dbReference type="ARBA" id="ARBA00022989"/>
    </source>
</evidence>
<evidence type="ECO:0000256" key="5">
    <source>
        <dbReference type="ARBA" id="ARBA00023136"/>
    </source>
</evidence>
<dbReference type="Proteomes" id="UP001154282">
    <property type="component" value="Unassembled WGS sequence"/>
</dbReference>
<feature type="transmembrane region" description="Helical" evidence="7">
    <location>
        <begin position="1001"/>
        <end position="1022"/>
    </location>
</feature>
<dbReference type="EMBL" id="CAMGYJ010000008">
    <property type="protein sequence ID" value="CAI0453608.1"/>
    <property type="molecule type" value="Genomic_DNA"/>
</dbReference>
<feature type="transmembrane region" description="Helical" evidence="7">
    <location>
        <begin position="961"/>
        <end position="981"/>
    </location>
</feature>
<feature type="transmembrane region" description="Helical" evidence="7">
    <location>
        <begin position="460"/>
        <end position="477"/>
    </location>
</feature>
<comment type="subcellular location">
    <subcellularLocation>
        <location evidence="1">Membrane</location>
        <topology evidence="1">Multi-pass membrane protein</topology>
    </subcellularLocation>
</comment>
<organism evidence="8 9">
    <name type="scientific">Linum tenue</name>
    <dbReference type="NCBI Taxonomy" id="586396"/>
    <lineage>
        <taxon>Eukaryota</taxon>
        <taxon>Viridiplantae</taxon>
        <taxon>Streptophyta</taxon>
        <taxon>Embryophyta</taxon>
        <taxon>Tracheophyta</taxon>
        <taxon>Spermatophyta</taxon>
        <taxon>Magnoliopsida</taxon>
        <taxon>eudicotyledons</taxon>
        <taxon>Gunneridae</taxon>
        <taxon>Pentapetalae</taxon>
        <taxon>rosids</taxon>
        <taxon>fabids</taxon>
        <taxon>Malpighiales</taxon>
        <taxon>Linaceae</taxon>
        <taxon>Linum</taxon>
    </lineage>
</organism>
<feature type="transmembrane region" description="Helical" evidence="7">
    <location>
        <begin position="798"/>
        <end position="819"/>
    </location>
</feature>
<feature type="transmembrane region" description="Helical" evidence="7">
    <location>
        <begin position="191"/>
        <end position="211"/>
    </location>
</feature>
<dbReference type="SUPFAM" id="SSF103473">
    <property type="entry name" value="MFS general substrate transporter"/>
    <property type="match status" value="2"/>
</dbReference>
<proteinExistence type="inferred from homology"/>
<feature type="transmembrane region" description="Helical" evidence="7">
    <location>
        <begin position="1133"/>
        <end position="1151"/>
    </location>
</feature>
<feature type="transmembrane region" description="Helical" evidence="7">
    <location>
        <begin position="217"/>
        <end position="237"/>
    </location>
</feature>
<feature type="transmembrane region" description="Helical" evidence="7">
    <location>
        <begin position="497"/>
        <end position="520"/>
    </location>
</feature>
<sequence length="1183" mass="130768">MSSSMEKITDNHKEERFNSLHGDEDEPVPNYRGIKAMPYIIGNETFEKLGTVGSATNLVVYLTTVFNMKSVTAATLINVFNGTCNLATLVGAFLCDAYFGRYKCLGFASVCSLLGMLILMLTAAIPNAHPPHCAATTCSPPTPWQFTFLLASFLCLVIGAGGIRPCNLSFGADQFDPRSESGKRGTSSFFNWYYCTYAAAVMVSVTGIVYVQSNISWSIGLAIPAFLMFISCALFFWGTRIYVIVKPQGSPLTSVAQVLVAALRKRSLELPEDSGALLFDYHPPKSINSRLPRTSQFRCLDKAVIITDSDKINPNGSPNKPWRLCSMQQVEEVKCIVRILPIWASTIIFNVPLLQQQTYAVFQALQSDRQLGHFQIPAATYVLFTMVTLTIWIPIYDRILVPYLEKITHHKEGGGGLTLLQRMGIGMVLAIACALVSGVVEVERKHMARGEVSTMSSMWLIPQLVLAGLAEAFGYIAQIEFYYKQFPENMSSIAQSFFFVAYALSNYLSGFLVYVVHKVSEGSEGGDWLADDLNKGKLDWFYFVIGGLGVVNFMYFLVCARWYTYKGDLKRLGVEETRNRKKEDEEEFSNGHHHKEGHENEEDGEEPAVNYRGIKAMPYIIGNETFEKLGTVGSASNLIVYLTSVFNMSSVSATTLINVFNGTCNLATLVGAFLCDTYFGRYNCLAFASVSSVLGMLVLMLTAAIPVLHPPKCVPGQPCSKPTAGQFTFLISSFIFLVIGAGGIRPCNLTFGADQFNPKTESGRKGTNSFFNWYYFTYTFAVMVSVTGIVYVQSDVSWAIGLGIPAFLMFLSCAVFFWGTKMYVIVKPQGSPLTSVAQVLVAASRKRTLKSPENPHVDELFNYLPAKSLNSKLGHTTQFKCLDKAAIVTGRDEFNPEGSPKQPWRLCSVQQVEEVKCVVRIIPVWSTAILFHIAIMQQQTYGVFQALQSDRRLSTSGTFRVPAATYIIFTMLALTIWIPVYDRIIVPYLEKVTGKEGGITMLQRMGIGLILGIFCMIVSGLVEEYRKHIAATKPGLGIAPKGGTISSMSAMWLVPQLVLTGLAEGFNYIAQVEFFYKQFPEGMRSVAQACFFAGNALASYLSGFLVSLVHHITKGSKRGDWLPDDLNEGKLDYFYFMLAGLGVLNLGYFLVCARWYTYKGDGEGLGEVEITGKEDTKNVHLAV</sequence>
<dbReference type="Pfam" id="PF00854">
    <property type="entry name" value="PTR2"/>
    <property type="match status" value="2"/>
</dbReference>
<dbReference type="AlphaFoldDB" id="A0AAV0N568"/>
<feature type="transmembrane region" description="Helical" evidence="7">
    <location>
        <begin position="104"/>
        <end position="126"/>
    </location>
</feature>
<dbReference type="InterPro" id="IPR000109">
    <property type="entry name" value="POT_fam"/>
</dbReference>
<feature type="transmembrane region" description="Helical" evidence="7">
    <location>
        <begin position="684"/>
        <end position="707"/>
    </location>
</feature>
<dbReference type="GO" id="GO:0016020">
    <property type="term" value="C:membrane"/>
    <property type="evidence" value="ECO:0007669"/>
    <property type="project" value="UniProtKB-SubCell"/>
</dbReference>
<evidence type="ECO:0000313" key="8">
    <source>
        <dbReference type="EMBL" id="CAI0453608.1"/>
    </source>
</evidence>
<evidence type="ECO:0000256" key="2">
    <source>
        <dbReference type="ARBA" id="ARBA00005982"/>
    </source>
</evidence>
<feature type="transmembrane region" description="Helical" evidence="7">
    <location>
        <begin position="1089"/>
        <end position="1113"/>
    </location>
</feature>
<gene>
    <name evidence="8" type="ORF">LITE_LOCUS31648</name>
</gene>
<feature type="transmembrane region" description="Helical" evidence="7">
    <location>
        <begin position="540"/>
        <end position="563"/>
    </location>
</feature>
<feature type="region of interest" description="Disordered" evidence="6">
    <location>
        <begin position="580"/>
        <end position="606"/>
    </location>
</feature>
<name>A0AAV0N568_9ROSI</name>
<accession>A0AAV0N568</accession>
<feature type="region of interest" description="Disordered" evidence="6">
    <location>
        <begin position="1"/>
        <end position="29"/>
    </location>
</feature>
<feature type="transmembrane region" description="Helical" evidence="7">
    <location>
        <begin position="146"/>
        <end position="170"/>
    </location>
</feature>
<feature type="transmembrane region" description="Helical" evidence="7">
    <location>
        <begin position="335"/>
        <end position="354"/>
    </location>
</feature>